<feature type="compositionally biased region" description="Low complexity" evidence="6">
    <location>
        <begin position="151"/>
        <end position="165"/>
    </location>
</feature>
<dbReference type="PROSITE" id="PS51032">
    <property type="entry name" value="AP2_ERF"/>
    <property type="match status" value="1"/>
</dbReference>
<sequence>MRQTPKKSKKKRSFEEDEKKMRLESLRKITISYDDPDATDSSSDENENESTTKKRNIIILMPQNPIKEKLKTKTPVKRSSTSKYKGVRQRQWGKWAAEIRDPIRGVRLWLGTFDTAEKAAEAYALTSKRLEAEKRILLRSSSEFGLDHQPSSPSSVLDISRSSSSAGDTRAKKAQSFEHNTVPEMAEMAELPLPISKLCFDDDDSTLETEMDLLFCEDAVDLEAFDLDTYEDELEFIFNGDPFDFDDAEAFSFLKPEALSWIDELGI</sequence>
<dbReference type="Pfam" id="PF00847">
    <property type="entry name" value="AP2"/>
    <property type="match status" value="1"/>
</dbReference>
<keyword evidence="5" id="KW-0539">Nucleus</keyword>
<evidence type="ECO:0000256" key="1">
    <source>
        <dbReference type="ARBA" id="ARBA00004123"/>
    </source>
</evidence>
<evidence type="ECO:0000256" key="4">
    <source>
        <dbReference type="ARBA" id="ARBA00023163"/>
    </source>
</evidence>
<accession>A0AB40B2N6</accession>
<protein>
    <submittedName>
        <fullName evidence="9 10">Ethylene-responsive transcription factor ERF070-like</fullName>
    </submittedName>
</protein>
<dbReference type="Proteomes" id="UP001515500">
    <property type="component" value="Chromosome 4"/>
</dbReference>
<keyword evidence="4" id="KW-0804">Transcription</keyword>
<feature type="compositionally biased region" description="Basic and acidic residues" evidence="6">
    <location>
        <begin position="13"/>
        <end position="27"/>
    </location>
</feature>
<reference evidence="9 10" key="1">
    <citation type="submission" date="2025-04" db="UniProtKB">
        <authorList>
            <consortium name="RefSeq"/>
        </authorList>
    </citation>
    <scope>IDENTIFICATION</scope>
</reference>
<dbReference type="SUPFAM" id="SSF54171">
    <property type="entry name" value="DNA-binding domain"/>
    <property type="match status" value="1"/>
</dbReference>
<dbReference type="PANTHER" id="PTHR31194">
    <property type="entry name" value="SHN SHINE , DNA BINDING / TRANSCRIPTION FACTOR"/>
    <property type="match status" value="1"/>
</dbReference>
<name>A0AB40B2N6_DIOCR</name>
<dbReference type="RefSeq" id="XP_039121339.1">
    <property type="nucleotide sequence ID" value="XM_039265405.1"/>
</dbReference>
<dbReference type="InterPro" id="IPR001471">
    <property type="entry name" value="AP2/ERF_dom"/>
</dbReference>
<keyword evidence="3" id="KW-0238">DNA-binding</keyword>
<dbReference type="CDD" id="cd00018">
    <property type="entry name" value="AP2"/>
    <property type="match status" value="1"/>
</dbReference>
<evidence type="ECO:0000256" key="3">
    <source>
        <dbReference type="ARBA" id="ARBA00023125"/>
    </source>
</evidence>
<dbReference type="SMART" id="SM00380">
    <property type="entry name" value="AP2"/>
    <property type="match status" value="1"/>
</dbReference>
<organism evidence="8 10">
    <name type="scientific">Dioscorea cayennensis subsp. rotundata</name>
    <name type="common">White Guinea yam</name>
    <name type="synonym">Dioscorea rotundata</name>
    <dbReference type="NCBI Taxonomy" id="55577"/>
    <lineage>
        <taxon>Eukaryota</taxon>
        <taxon>Viridiplantae</taxon>
        <taxon>Streptophyta</taxon>
        <taxon>Embryophyta</taxon>
        <taxon>Tracheophyta</taxon>
        <taxon>Spermatophyta</taxon>
        <taxon>Magnoliopsida</taxon>
        <taxon>Liliopsida</taxon>
        <taxon>Dioscoreales</taxon>
        <taxon>Dioscoreaceae</taxon>
        <taxon>Dioscorea</taxon>
    </lineage>
</organism>
<dbReference type="Gene3D" id="3.30.730.10">
    <property type="entry name" value="AP2/ERF domain"/>
    <property type="match status" value="1"/>
</dbReference>
<dbReference type="GO" id="GO:0005634">
    <property type="term" value="C:nucleus"/>
    <property type="evidence" value="ECO:0007669"/>
    <property type="project" value="UniProtKB-SubCell"/>
</dbReference>
<dbReference type="RefSeq" id="XP_039121338.1">
    <property type="nucleotide sequence ID" value="XM_039265404.1"/>
</dbReference>
<evidence type="ECO:0000313" key="9">
    <source>
        <dbReference type="RefSeq" id="XP_039121338.1"/>
    </source>
</evidence>
<dbReference type="GO" id="GO:0003677">
    <property type="term" value="F:DNA binding"/>
    <property type="evidence" value="ECO:0007669"/>
    <property type="project" value="UniProtKB-KW"/>
</dbReference>
<feature type="compositionally biased region" description="Basic residues" evidence="6">
    <location>
        <begin position="1"/>
        <end position="12"/>
    </location>
</feature>
<evidence type="ECO:0000256" key="2">
    <source>
        <dbReference type="ARBA" id="ARBA00023015"/>
    </source>
</evidence>
<dbReference type="PRINTS" id="PR00367">
    <property type="entry name" value="ETHRSPELEMNT"/>
</dbReference>
<keyword evidence="2" id="KW-0805">Transcription regulation</keyword>
<dbReference type="InterPro" id="IPR036955">
    <property type="entry name" value="AP2/ERF_dom_sf"/>
</dbReference>
<dbReference type="InterPro" id="IPR016177">
    <property type="entry name" value="DNA-bd_dom_sf"/>
</dbReference>
<dbReference type="GO" id="GO:0003700">
    <property type="term" value="F:DNA-binding transcription factor activity"/>
    <property type="evidence" value="ECO:0007669"/>
    <property type="project" value="InterPro"/>
</dbReference>
<keyword evidence="8" id="KW-1185">Reference proteome</keyword>
<dbReference type="InterPro" id="IPR050913">
    <property type="entry name" value="AP2/ERF_ERF"/>
</dbReference>
<evidence type="ECO:0000259" key="7">
    <source>
        <dbReference type="PROSITE" id="PS51032"/>
    </source>
</evidence>
<feature type="compositionally biased region" description="Acidic residues" evidence="6">
    <location>
        <begin position="34"/>
        <end position="48"/>
    </location>
</feature>
<dbReference type="GeneID" id="120258062"/>
<dbReference type="PANTHER" id="PTHR31194:SF202">
    <property type="entry name" value="ETHYLENE-RESPONSIVE TRANSCRIPTION FACTOR ERF070"/>
    <property type="match status" value="1"/>
</dbReference>
<evidence type="ECO:0000313" key="10">
    <source>
        <dbReference type="RefSeq" id="XP_039121339.1"/>
    </source>
</evidence>
<feature type="region of interest" description="Disordered" evidence="6">
    <location>
        <begin position="1"/>
        <end position="56"/>
    </location>
</feature>
<evidence type="ECO:0000313" key="8">
    <source>
        <dbReference type="Proteomes" id="UP001515500"/>
    </source>
</evidence>
<evidence type="ECO:0000256" key="5">
    <source>
        <dbReference type="ARBA" id="ARBA00023242"/>
    </source>
</evidence>
<gene>
    <name evidence="9 10" type="primary">LOC120258062</name>
</gene>
<comment type="subcellular location">
    <subcellularLocation>
        <location evidence="1">Nucleus</location>
    </subcellularLocation>
</comment>
<dbReference type="AlphaFoldDB" id="A0AB40B2N6"/>
<proteinExistence type="predicted"/>
<evidence type="ECO:0000256" key="6">
    <source>
        <dbReference type="SAM" id="MobiDB-lite"/>
    </source>
</evidence>
<feature type="region of interest" description="Disordered" evidence="6">
    <location>
        <begin position="144"/>
        <end position="176"/>
    </location>
</feature>
<feature type="domain" description="AP2/ERF" evidence="7">
    <location>
        <begin position="83"/>
        <end position="141"/>
    </location>
</feature>